<evidence type="ECO:0000256" key="6">
    <source>
        <dbReference type="ARBA" id="ARBA00022741"/>
    </source>
</evidence>
<organism evidence="14">
    <name type="scientific">Francisella tularensis subsp. holarctica</name>
    <dbReference type="NCBI Taxonomy" id="119857"/>
    <lineage>
        <taxon>Bacteria</taxon>
        <taxon>Pseudomonadati</taxon>
        <taxon>Pseudomonadota</taxon>
        <taxon>Gammaproteobacteria</taxon>
        <taxon>Thiotrichales</taxon>
        <taxon>Francisellaceae</taxon>
        <taxon>Francisella</taxon>
    </lineage>
</organism>
<dbReference type="InterPro" id="IPR006194">
    <property type="entry name" value="Gly-tRNA-synth_heterodimer"/>
</dbReference>
<evidence type="ECO:0000256" key="1">
    <source>
        <dbReference type="ARBA" id="ARBA00004496"/>
    </source>
</evidence>
<evidence type="ECO:0000256" key="8">
    <source>
        <dbReference type="ARBA" id="ARBA00022917"/>
    </source>
</evidence>
<dbReference type="EMBL" id="JAAGJP010000043">
    <property type="protein sequence ID" value="NDS68691.1"/>
    <property type="molecule type" value="Genomic_DNA"/>
</dbReference>
<dbReference type="GO" id="GO:0004820">
    <property type="term" value="F:glycine-tRNA ligase activity"/>
    <property type="evidence" value="ECO:0007669"/>
    <property type="project" value="UniProtKB-UniRule"/>
</dbReference>
<dbReference type="InterPro" id="IPR008909">
    <property type="entry name" value="DALR_anticod-bd"/>
</dbReference>
<dbReference type="PANTHER" id="PTHR30075:SF2">
    <property type="entry name" value="GLYCINE--TRNA LIGASE, CHLOROPLASTIC_MITOCHONDRIAL 2"/>
    <property type="match status" value="1"/>
</dbReference>
<dbReference type="PRINTS" id="PR01045">
    <property type="entry name" value="TRNASYNTHGB"/>
</dbReference>
<dbReference type="PROSITE" id="PS50861">
    <property type="entry name" value="AA_TRNA_LIGASE_II_GLYAB"/>
    <property type="match status" value="1"/>
</dbReference>
<reference evidence="14" key="2">
    <citation type="submission" date="2020-02" db="EMBL/GenBank/DDBJ databases">
        <title>Using affinity propagation clustering for identifying bacterial clades and subclades with whole-genome sequences of Francisella tularensis.</title>
        <authorList>
            <person name="Homeier-Bachmann T."/>
            <person name="Abdel-Glil M.Y."/>
            <person name="Hackbart A."/>
            <person name="Hotzel H."/>
            <person name="Tomaso H."/>
        </authorList>
    </citation>
    <scope>NUCLEOTIDE SEQUENCE</scope>
    <source>
        <strain evidence="14">15T0085</strain>
        <strain evidence="13">17T1429</strain>
    </source>
</reference>
<gene>
    <name evidence="11" type="primary">glyS</name>
    <name evidence="14" type="ORF">FWI86_06555</name>
    <name evidence="13" type="ORF">FWJ04_09130</name>
</gene>
<keyword evidence="9 11" id="KW-0030">Aminoacyl-tRNA synthetase</keyword>
<name>A0A0B6DVT8_FRATU</name>
<dbReference type="NCBIfam" id="TIGR00211">
    <property type="entry name" value="glyS"/>
    <property type="match status" value="1"/>
</dbReference>
<feature type="domain" description="DALR anticodon binding" evidence="12">
    <location>
        <begin position="586"/>
        <end position="683"/>
    </location>
</feature>
<dbReference type="OMA" id="LPIPKRM"/>
<dbReference type="HAMAP" id="MF_00255">
    <property type="entry name" value="Gly_tRNA_synth_beta"/>
    <property type="match status" value="1"/>
</dbReference>
<comment type="subcellular location">
    <subcellularLocation>
        <location evidence="1 11">Cytoplasm</location>
    </subcellularLocation>
</comment>
<dbReference type="KEGG" id="ftv:CH67_1729"/>
<reference evidence="14" key="1">
    <citation type="submission" date="2019-08" db="EMBL/GenBank/DDBJ databases">
        <authorList>
            <person name="Busch A."/>
        </authorList>
    </citation>
    <scope>NUCLEOTIDE SEQUENCE</scope>
    <source>
        <strain evidence="14">15T0085</strain>
        <strain evidence="13">17T1429</strain>
    </source>
</reference>
<dbReference type="KEGG" id="ftc:DA46_1418"/>
<evidence type="ECO:0000256" key="2">
    <source>
        <dbReference type="ARBA" id="ARBA00008226"/>
    </source>
</evidence>
<evidence type="ECO:0000313" key="14">
    <source>
        <dbReference type="EMBL" id="NDS68691.1"/>
    </source>
</evidence>
<comment type="catalytic activity">
    <reaction evidence="10 11">
        <text>tRNA(Gly) + glycine + ATP = glycyl-tRNA(Gly) + AMP + diphosphate</text>
        <dbReference type="Rhea" id="RHEA:16013"/>
        <dbReference type="Rhea" id="RHEA-COMP:9664"/>
        <dbReference type="Rhea" id="RHEA-COMP:9683"/>
        <dbReference type="ChEBI" id="CHEBI:30616"/>
        <dbReference type="ChEBI" id="CHEBI:33019"/>
        <dbReference type="ChEBI" id="CHEBI:57305"/>
        <dbReference type="ChEBI" id="CHEBI:78442"/>
        <dbReference type="ChEBI" id="CHEBI:78522"/>
        <dbReference type="ChEBI" id="CHEBI:456215"/>
        <dbReference type="EC" id="6.1.1.14"/>
    </reaction>
</comment>
<evidence type="ECO:0000256" key="11">
    <source>
        <dbReference type="HAMAP-Rule" id="MF_00255"/>
    </source>
</evidence>
<evidence type="ECO:0000256" key="9">
    <source>
        <dbReference type="ARBA" id="ARBA00023146"/>
    </source>
</evidence>
<dbReference type="PANTHER" id="PTHR30075">
    <property type="entry name" value="GLYCYL-TRNA SYNTHETASE"/>
    <property type="match status" value="1"/>
</dbReference>
<dbReference type="AlphaFoldDB" id="A0A0B6DVT8"/>
<keyword evidence="4 11" id="KW-0963">Cytoplasm</keyword>
<evidence type="ECO:0000313" key="13">
    <source>
        <dbReference type="EMBL" id="NDR89699.1"/>
    </source>
</evidence>
<dbReference type="RefSeq" id="WP_003016563.1">
    <property type="nucleotide sequence ID" value="NZ_CP009693.1"/>
</dbReference>
<dbReference type="EMBL" id="JAAGKH010000106">
    <property type="protein sequence ID" value="NDR89699.1"/>
    <property type="molecule type" value="Genomic_DNA"/>
</dbReference>
<evidence type="ECO:0000256" key="3">
    <source>
        <dbReference type="ARBA" id="ARBA00011209"/>
    </source>
</evidence>
<proteinExistence type="inferred from homology"/>
<dbReference type="eggNOG" id="COG0751">
    <property type="taxonomic scope" value="Bacteria"/>
</dbReference>
<evidence type="ECO:0000256" key="4">
    <source>
        <dbReference type="ARBA" id="ARBA00022490"/>
    </source>
</evidence>
<dbReference type="KEGG" id="ftz:CH68_1460"/>
<protein>
    <recommendedName>
        <fullName evidence="11">Glycine--tRNA ligase beta subunit</fullName>
        <ecNumber evidence="11">6.1.1.14</ecNumber>
    </recommendedName>
    <alternativeName>
        <fullName evidence="11">Glycyl-tRNA synthetase beta subunit</fullName>
        <shortName evidence="11">GlyRS</shortName>
    </alternativeName>
</protein>
<comment type="similarity">
    <text evidence="2 11">Belongs to the class-II aminoacyl-tRNA synthetase family.</text>
</comment>
<dbReference type="HOGENOM" id="CLU_007220_2_2_6"/>
<evidence type="ECO:0000256" key="5">
    <source>
        <dbReference type="ARBA" id="ARBA00022598"/>
    </source>
</evidence>
<dbReference type="GO" id="GO:0004814">
    <property type="term" value="F:arginine-tRNA ligase activity"/>
    <property type="evidence" value="ECO:0007669"/>
    <property type="project" value="InterPro"/>
</dbReference>
<keyword evidence="8 11" id="KW-0648">Protein biosynthesis</keyword>
<dbReference type="InterPro" id="IPR015944">
    <property type="entry name" value="Gly-tRNA-synth_bsu"/>
</dbReference>
<comment type="caution">
    <text evidence="14">The sequence shown here is derived from an EMBL/GenBank/DDBJ whole genome shotgun (WGS) entry which is preliminary data.</text>
</comment>
<accession>A0A0B6DVT8</accession>
<keyword evidence="7 11" id="KW-0067">ATP-binding</keyword>
<dbReference type="GO" id="GO:0005524">
    <property type="term" value="F:ATP binding"/>
    <property type="evidence" value="ECO:0007669"/>
    <property type="project" value="UniProtKB-UniRule"/>
</dbReference>
<sequence>MSKITKDFLFELGTEELPPKALRNLAQSLLVSVESQLKEAEVSFGDTKWFASPRRLSFIIKGLAESQQDVVIEKQGPLVSIAYKEGEPTQVGLGFAKSCGVELDELERVATPKGDKLFYKTVQSGQATVNLLQEIITKALKQLPISKMMRWGSSSVEFVRPVHWVLALYGNDVVDIEILGHKAANITYGHRFHHPQAIVIDNISDYIKLLADAMVIVDWQQRKQMLVEQAENIAKENDYQVVLDDDLVEEVCAIVEYPNAMLCSFNKDFLRVPQEALISAMEEHQKCFALLDNQGDLVANFITISNIQSKKPELVTSGNQKVMNARLADAAFFYDTDLKTSLEQLLPKLEHVTFQSKLGNMYQKAQRIANIAQQLAELGNFDSQQAHRAGLLAKADLISNMVFEFTDLQGIIGKYYAKAHGETDTVAEAIEQQYWPKYSGAELPRTNVAACVALAEKLDTLVGIFAIGQKPTGNKDPFALRRSAIGILRILRDTSVDISLEKIIDITLESYKKINNLEFNTDVKTEVISFCLDRLKNLYKEEGIAVDIFEAINNTNYDSIKDFAARVEAVTKFYNSDKAQSLIASNKRVANIISKNATDKDYYYNIELAKAAANEYELALAYSIEEVAADLHKYLNNREYSYALELLTCLDKVISEFFENVMVIDEDIKIRENRLALLVNLHKMFIGIADISKL</sequence>
<comment type="subunit">
    <text evidence="3 11">Tetramer of two alpha and two beta subunits.</text>
</comment>
<dbReference type="SUPFAM" id="SSF109604">
    <property type="entry name" value="HD-domain/PDEase-like"/>
    <property type="match status" value="1"/>
</dbReference>
<dbReference type="GO" id="GO:0006426">
    <property type="term" value="P:glycyl-tRNA aminoacylation"/>
    <property type="evidence" value="ECO:0007669"/>
    <property type="project" value="UniProtKB-UniRule"/>
</dbReference>
<evidence type="ECO:0000259" key="12">
    <source>
        <dbReference type="Pfam" id="PF05746"/>
    </source>
</evidence>
<dbReference type="EC" id="6.1.1.14" evidence="11"/>
<evidence type="ECO:0000256" key="10">
    <source>
        <dbReference type="ARBA" id="ARBA00047937"/>
    </source>
</evidence>
<evidence type="ECO:0000256" key="7">
    <source>
        <dbReference type="ARBA" id="ARBA00022840"/>
    </source>
</evidence>
<dbReference type="GO" id="GO:0006420">
    <property type="term" value="P:arginyl-tRNA aminoacylation"/>
    <property type="evidence" value="ECO:0007669"/>
    <property type="project" value="InterPro"/>
</dbReference>
<dbReference type="Pfam" id="PF05746">
    <property type="entry name" value="DALR_1"/>
    <property type="match status" value="1"/>
</dbReference>
<dbReference type="GO" id="GO:0005829">
    <property type="term" value="C:cytosol"/>
    <property type="evidence" value="ECO:0007669"/>
    <property type="project" value="TreeGrafter"/>
</dbReference>
<keyword evidence="5 11" id="KW-0436">Ligase</keyword>
<dbReference type="Pfam" id="PF02092">
    <property type="entry name" value="tRNA_synt_2f"/>
    <property type="match status" value="1"/>
</dbReference>
<keyword evidence="6 11" id="KW-0547">Nucleotide-binding</keyword>